<dbReference type="InterPro" id="IPR002938">
    <property type="entry name" value="FAD-bd"/>
</dbReference>
<reference evidence="7 8" key="1">
    <citation type="submission" date="2018-08" db="EMBL/GenBank/DDBJ databases">
        <title>Recombination of ecologically and evolutionarily significant loci maintains genetic cohesion in the Pseudomonas syringae species complex.</title>
        <authorList>
            <person name="Dillon M."/>
            <person name="Thakur S."/>
            <person name="Almeida R.N.D."/>
            <person name="Weir B.S."/>
            <person name="Guttman D.S."/>
        </authorList>
    </citation>
    <scope>NUCLEOTIDE SEQUENCE [LARGE SCALE GENOMIC DNA]</scope>
    <source>
        <strain evidence="6 8">ICMP 11895</strain>
        <strain evidence="5 7">ICMP 11899</strain>
    </source>
</reference>
<dbReference type="Proteomes" id="UP000272241">
    <property type="component" value="Unassembled WGS sequence"/>
</dbReference>
<dbReference type="Gene3D" id="3.30.9.10">
    <property type="entry name" value="D-Amino Acid Oxidase, subunit A, domain 2"/>
    <property type="match status" value="1"/>
</dbReference>
<dbReference type="InterPro" id="IPR050631">
    <property type="entry name" value="PheA/TfdB_FAD_monoxygenase"/>
</dbReference>
<keyword evidence="1" id="KW-0560">Oxidoreductase</keyword>
<dbReference type="InterPro" id="IPR012733">
    <property type="entry name" value="HB_mOase"/>
</dbReference>
<dbReference type="EC" id="1.14.13.2" evidence="3"/>
<organism evidence="5 7">
    <name type="scientific">Pseudomonas savastanoi</name>
    <name type="common">Pseudomonas syringae pv. savastanoi</name>
    <dbReference type="NCBI Taxonomy" id="29438"/>
    <lineage>
        <taxon>Bacteria</taxon>
        <taxon>Pseudomonadati</taxon>
        <taxon>Pseudomonadota</taxon>
        <taxon>Gammaproteobacteria</taxon>
        <taxon>Pseudomonadales</taxon>
        <taxon>Pseudomonadaceae</taxon>
        <taxon>Pseudomonas</taxon>
    </lineage>
</organism>
<dbReference type="Pfam" id="PF01494">
    <property type="entry name" value="FAD_binding_3"/>
    <property type="match status" value="1"/>
</dbReference>
<sequence length="404" mass="45243">MAGIKNRTIAMKTQVAIIGSGPSGLLLGQLLQRAGIDNVIVERKDPDYILSRIRAGVLEQGMTNLLREAGVSERMDAEGLIHDGFELAFDGRCERIDLKTLTGGRTVMVYGQTEVTRDLMAARAAAGAMTVYDASDVNIHDPKTDSPYVTFVKDGETVRLDCDYIAGCDGFHGVSRQSIPSETLKIFERVYPFGWLGVLADTPPVNEELVYANHPRGFALCSMRSAIRTRYYVQVSAEEKVEDWSDERFWTELKARLPEHLADRLVTGPSIEKSIAPLRSFVVEPMQYGRLFLLGDAAHIVPPTGAKGLNLAASDVSTLYRILLKAYREGRTDLLEKYSQICLRRVWKAERFSWWMTSVLHNFPDTDAFSQRIQQTELDYYVGSQAGRRTIAENYVGLPYEAIE</sequence>
<name>A0A3M5ZWI2_PSESS</name>
<dbReference type="SUPFAM" id="SSF54373">
    <property type="entry name" value="FAD-linked reductases, C-terminal domain"/>
    <property type="match status" value="1"/>
</dbReference>
<gene>
    <name evidence="6" type="ORF">ALP15_00759</name>
    <name evidence="5" type="ORF">ALP17_04665</name>
</gene>
<dbReference type="NCBIfam" id="TIGR02360">
    <property type="entry name" value="pbenz_hydroxyl"/>
    <property type="match status" value="1"/>
</dbReference>
<dbReference type="EMBL" id="RBUM01000413">
    <property type="protein sequence ID" value="RMV10888.1"/>
    <property type="molecule type" value="Genomic_DNA"/>
</dbReference>
<dbReference type="Gene3D" id="3.50.50.60">
    <property type="entry name" value="FAD/NAD(P)-binding domain"/>
    <property type="match status" value="1"/>
</dbReference>
<evidence type="ECO:0000313" key="6">
    <source>
        <dbReference type="EMBL" id="RMV18487.1"/>
    </source>
</evidence>
<dbReference type="PANTHER" id="PTHR43476">
    <property type="entry name" value="3-(3-HYDROXY-PHENYL)PROPIONATE/3-HYDROXYCINNAMIC ACID HYDROXYLASE"/>
    <property type="match status" value="1"/>
</dbReference>
<dbReference type="EMBL" id="RBUO01000183">
    <property type="protein sequence ID" value="RMV18487.1"/>
    <property type="molecule type" value="Genomic_DNA"/>
</dbReference>
<dbReference type="GO" id="GO:0018659">
    <property type="term" value="F:4-hydroxybenzoate 3-monooxygenase activity"/>
    <property type="evidence" value="ECO:0007669"/>
    <property type="project" value="UniProtKB-UniRule"/>
</dbReference>
<dbReference type="GO" id="GO:0071949">
    <property type="term" value="F:FAD binding"/>
    <property type="evidence" value="ECO:0007669"/>
    <property type="project" value="InterPro"/>
</dbReference>
<dbReference type="SUPFAM" id="SSF51905">
    <property type="entry name" value="FAD/NAD(P)-binding domain"/>
    <property type="match status" value="1"/>
</dbReference>
<evidence type="ECO:0000256" key="2">
    <source>
        <dbReference type="ARBA" id="ARBA00023027"/>
    </source>
</evidence>
<evidence type="ECO:0000313" key="5">
    <source>
        <dbReference type="EMBL" id="RMV10888.1"/>
    </source>
</evidence>
<dbReference type="GO" id="GO:0043639">
    <property type="term" value="P:benzoate catabolic process"/>
    <property type="evidence" value="ECO:0007669"/>
    <property type="project" value="InterPro"/>
</dbReference>
<evidence type="ECO:0000256" key="3">
    <source>
        <dbReference type="NCBIfam" id="TIGR02360"/>
    </source>
</evidence>
<dbReference type="InterPro" id="IPR036188">
    <property type="entry name" value="FAD/NAD-bd_sf"/>
</dbReference>
<evidence type="ECO:0000313" key="7">
    <source>
        <dbReference type="Proteomes" id="UP000270795"/>
    </source>
</evidence>
<dbReference type="Proteomes" id="UP000270795">
    <property type="component" value="Unassembled WGS sequence"/>
</dbReference>
<comment type="caution">
    <text evidence="5">The sequence shown here is derived from an EMBL/GenBank/DDBJ whole genome shotgun (WGS) entry which is preliminary data.</text>
</comment>
<feature type="domain" description="FAD-binding" evidence="4">
    <location>
        <begin position="12"/>
        <end position="353"/>
    </location>
</feature>
<evidence type="ECO:0000256" key="1">
    <source>
        <dbReference type="ARBA" id="ARBA00023002"/>
    </source>
</evidence>
<keyword evidence="2" id="KW-0520">NAD</keyword>
<protein>
    <recommendedName>
        <fullName evidence="3">4-hydroxybenzoate 3-monooxygenase</fullName>
        <ecNumber evidence="3">1.14.13.2</ecNumber>
    </recommendedName>
</protein>
<dbReference type="PANTHER" id="PTHR43476:SF4">
    <property type="entry name" value="BLR0106 PROTEIN"/>
    <property type="match status" value="1"/>
</dbReference>
<keyword evidence="5" id="KW-0503">Monooxygenase</keyword>
<proteinExistence type="predicted"/>
<dbReference type="NCBIfam" id="NF006091">
    <property type="entry name" value="PRK08243.1"/>
    <property type="match status" value="1"/>
</dbReference>
<evidence type="ECO:0000313" key="8">
    <source>
        <dbReference type="Proteomes" id="UP000272241"/>
    </source>
</evidence>
<evidence type="ECO:0000259" key="4">
    <source>
        <dbReference type="Pfam" id="PF01494"/>
    </source>
</evidence>
<dbReference type="PRINTS" id="PR00420">
    <property type="entry name" value="RNGMNOXGNASE"/>
</dbReference>
<dbReference type="AlphaFoldDB" id="A0A3M5ZWI2"/>
<accession>A0A3M5ZWI2</accession>